<keyword evidence="2" id="KW-1133">Transmembrane helix</keyword>
<evidence type="ECO:0000313" key="3">
    <source>
        <dbReference type="EMBL" id="QNT69195.1"/>
    </source>
</evidence>
<feature type="transmembrane region" description="Helical" evidence="2">
    <location>
        <begin position="12"/>
        <end position="33"/>
    </location>
</feature>
<dbReference type="Proteomes" id="UP000516369">
    <property type="component" value="Chromosome"/>
</dbReference>
<proteinExistence type="predicted"/>
<keyword evidence="4" id="KW-1185">Reference proteome</keyword>
<feature type="compositionally biased region" description="Pro residues" evidence="1">
    <location>
        <begin position="53"/>
        <end position="65"/>
    </location>
</feature>
<dbReference type="EMBL" id="CP053923">
    <property type="protein sequence ID" value="QNT69195.1"/>
    <property type="molecule type" value="Genomic_DNA"/>
</dbReference>
<dbReference type="SUPFAM" id="SSF74653">
    <property type="entry name" value="TolA/TonB C-terminal domain"/>
    <property type="match status" value="1"/>
</dbReference>
<organism evidence="3 4">
    <name type="scientific">Defluviicoccus vanus</name>
    <dbReference type="NCBI Taxonomy" id="111831"/>
    <lineage>
        <taxon>Bacteria</taxon>
        <taxon>Pseudomonadati</taxon>
        <taxon>Pseudomonadota</taxon>
        <taxon>Alphaproteobacteria</taxon>
        <taxon>Rhodospirillales</taxon>
        <taxon>Rhodospirillaceae</taxon>
        <taxon>Defluviicoccus</taxon>
    </lineage>
</organism>
<gene>
    <name evidence="3" type="ORF">HQ394_07440</name>
</gene>
<sequence length="235" mass="25108">MHDDEPGWLQRNLAGVIATAAICTAIATAVHLVRNVGDAKPTLKQVQQVTLLKPPPPPPPPPEQPKPAVEERKIAEPEMIKPMEAVKEVPPAPDLPPPPGPLGLDATGTGPGDAYGLVGQPGGRALGEAGSGGGGANGPAGWRWYANAVQAEFIEALRTNEKTRYADFARTQLAVWATPDGRISKIRLYQSTGNPEVDAAIEQEIPRLVVLRQPPPKDMPLPIRFYLSSRTQRQG</sequence>
<dbReference type="AlphaFoldDB" id="A0A7H1N0F9"/>
<evidence type="ECO:0000256" key="2">
    <source>
        <dbReference type="SAM" id="Phobius"/>
    </source>
</evidence>
<dbReference type="Pfam" id="PF13103">
    <property type="entry name" value="TonB_2"/>
    <property type="match status" value="1"/>
</dbReference>
<evidence type="ECO:0000313" key="4">
    <source>
        <dbReference type="Proteomes" id="UP000516369"/>
    </source>
</evidence>
<protein>
    <submittedName>
        <fullName evidence="3">TonB C-terminal domain-containing protein</fullName>
    </submittedName>
</protein>
<feature type="region of interest" description="Disordered" evidence="1">
    <location>
        <begin position="50"/>
        <end position="73"/>
    </location>
</feature>
<reference evidence="3 4" key="1">
    <citation type="submission" date="2020-05" db="EMBL/GenBank/DDBJ databases">
        <title>Complete closed genome sequence of Defluviicoccus vanus.</title>
        <authorList>
            <person name="Bessarab I."/>
            <person name="Arumugam K."/>
            <person name="Maszenan A.M."/>
            <person name="Seviour R.J."/>
            <person name="Williams R.B."/>
        </authorList>
    </citation>
    <scope>NUCLEOTIDE SEQUENCE [LARGE SCALE GENOMIC DNA]</scope>
    <source>
        <strain evidence="3 4">Ben 114</strain>
    </source>
</reference>
<dbReference type="KEGG" id="dvn:HQ394_07440"/>
<dbReference type="RefSeq" id="WP_190262701.1">
    <property type="nucleotide sequence ID" value="NZ_CP053923.1"/>
</dbReference>
<name>A0A7H1N0F9_9PROT</name>
<accession>A0A7H1N0F9</accession>
<keyword evidence="2" id="KW-0812">Transmembrane</keyword>
<keyword evidence="2" id="KW-0472">Membrane</keyword>
<evidence type="ECO:0000256" key="1">
    <source>
        <dbReference type="SAM" id="MobiDB-lite"/>
    </source>
</evidence>